<dbReference type="Proteomes" id="UP000254425">
    <property type="component" value="Chromosome"/>
</dbReference>
<protein>
    <submittedName>
        <fullName evidence="2">Uncharacterized protein</fullName>
    </submittedName>
</protein>
<name>A0A345XPP4_9ACTN</name>
<sequence length="81" mass="8741">MRKKLTKTLVAVAGVAALTGISGLTAGTAQAAEATKATRVLAPNMDTCIKWGYSLEKTDPSLKAWHCYHNAKRQTILEIVR</sequence>
<dbReference type="EMBL" id="CP031320">
    <property type="protein sequence ID" value="AXK33610.1"/>
    <property type="molecule type" value="Genomic_DNA"/>
</dbReference>
<evidence type="ECO:0000313" key="2">
    <source>
        <dbReference type="EMBL" id="AXK33610.1"/>
    </source>
</evidence>
<dbReference type="AlphaFoldDB" id="A0A345XPP4"/>
<evidence type="ECO:0000313" key="3">
    <source>
        <dbReference type="Proteomes" id="UP000254425"/>
    </source>
</evidence>
<evidence type="ECO:0000256" key="1">
    <source>
        <dbReference type="SAM" id="SignalP"/>
    </source>
</evidence>
<reference evidence="2 3" key="1">
    <citation type="submission" date="2018-07" db="EMBL/GenBank/DDBJ databases">
        <title>Draft genome of the type strain Streptomyces armeniacus ATCC 15676.</title>
        <authorList>
            <person name="Labana P."/>
            <person name="Gosse J.T."/>
            <person name="Boddy C.N."/>
        </authorList>
    </citation>
    <scope>NUCLEOTIDE SEQUENCE [LARGE SCALE GENOMIC DNA]</scope>
    <source>
        <strain evidence="2 3">ATCC 15676</strain>
    </source>
</reference>
<dbReference type="KEGG" id="sarm:DVA86_14060"/>
<dbReference type="RefSeq" id="WP_208878560.1">
    <property type="nucleotide sequence ID" value="NZ_CP031320.1"/>
</dbReference>
<keyword evidence="3" id="KW-1185">Reference proteome</keyword>
<gene>
    <name evidence="2" type="ORF">DVA86_14060</name>
</gene>
<accession>A0A345XPP4</accession>
<feature type="chain" id="PRO_5016699510" evidence="1">
    <location>
        <begin position="32"/>
        <end position="81"/>
    </location>
</feature>
<feature type="signal peptide" evidence="1">
    <location>
        <begin position="1"/>
        <end position="31"/>
    </location>
</feature>
<keyword evidence="1" id="KW-0732">Signal</keyword>
<proteinExistence type="predicted"/>
<organism evidence="2 3">
    <name type="scientific">Streptomyces armeniacus</name>
    <dbReference type="NCBI Taxonomy" id="83291"/>
    <lineage>
        <taxon>Bacteria</taxon>
        <taxon>Bacillati</taxon>
        <taxon>Actinomycetota</taxon>
        <taxon>Actinomycetes</taxon>
        <taxon>Kitasatosporales</taxon>
        <taxon>Streptomycetaceae</taxon>
        <taxon>Streptomyces</taxon>
    </lineage>
</organism>